<dbReference type="Proteomes" id="UP000198406">
    <property type="component" value="Unassembled WGS sequence"/>
</dbReference>
<reference evidence="2 3" key="1">
    <citation type="journal article" date="2015" name="Plant Cell">
        <title>Oil accumulation by the oleaginous diatom Fistulifera solaris as revealed by the genome and transcriptome.</title>
        <authorList>
            <person name="Tanaka T."/>
            <person name="Maeda Y."/>
            <person name="Veluchamy A."/>
            <person name="Tanaka M."/>
            <person name="Abida H."/>
            <person name="Marechal E."/>
            <person name="Bowler C."/>
            <person name="Muto M."/>
            <person name="Sunaga Y."/>
            <person name="Tanaka M."/>
            <person name="Yoshino T."/>
            <person name="Taniguchi T."/>
            <person name="Fukuda Y."/>
            <person name="Nemoto M."/>
            <person name="Matsumoto M."/>
            <person name="Wong P.S."/>
            <person name="Aburatani S."/>
            <person name="Fujibuchi W."/>
        </authorList>
    </citation>
    <scope>NUCLEOTIDE SEQUENCE [LARGE SCALE GENOMIC DNA]</scope>
    <source>
        <strain evidence="2 3">JPCC DA0580</strain>
    </source>
</reference>
<keyword evidence="3" id="KW-1185">Reference proteome</keyword>
<sequence>MLLRYLSTFLSVSLAAAASPILDPSGTLKLGSIPASASSDSLVAIIPSPGTPSLFLGKAFDDILSYDSATNQMLCRGATLQSTSTADRIALALCAQTAPTIILEGITNGDILSGIDNSRHARTLTAIFRASTPRKTSLVLVVSSADEEEVDQELLKQQVKSLYDTVAVEQNNDMRFDEAFDLQVVAASSSADAAKIFALAGDTKNNQEGKPLSEALLLANEEIRQSGVTELALDPPNVASAYLTLGTVASQLTRRIQAQLLVWKRRTARGLSVNDLGETAAELRDSVLAEWDGQTRAVTGWTSVATYRRKIRQQLIELMDGGITSVFEESVESIRAAALKRLEKQLLKTALSNAETQVETGAQALRQESLIVETTLEKVEVPSLGLTKENVIRGIIADLNDAVMAFPDSPSAKILRLNQVKKTVSKEKKPGKRSVDIALDLVAMLRPDGFGSLQGFVGYDLPGGNSITFGVHNDADDPQTVSQFGGVRPPLLRVQPKLKVNVEM</sequence>
<evidence type="ECO:0000313" key="2">
    <source>
        <dbReference type="EMBL" id="GAX13844.1"/>
    </source>
</evidence>
<evidence type="ECO:0000313" key="3">
    <source>
        <dbReference type="Proteomes" id="UP000198406"/>
    </source>
</evidence>
<proteinExistence type="predicted"/>
<organism evidence="2 3">
    <name type="scientific">Fistulifera solaris</name>
    <name type="common">Oleaginous diatom</name>
    <dbReference type="NCBI Taxonomy" id="1519565"/>
    <lineage>
        <taxon>Eukaryota</taxon>
        <taxon>Sar</taxon>
        <taxon>Stramenopiles</taxon>
        <taxon>Ochrophyta</taxon>
        <taxon>Bacillariophyta</taxon>
        <taxon>Bacillariophyceae</taxon>
        <taxon>Bacillariophycidae</taxon>
        <taxon>Naviculales</taxon>
        <taxon>Naviculaceae</taxon>
        <taxon>Fistulifera</taxon>
    </lineage>
</organism>
<gene>
    <name evidence="2" type="ORF">FisN_5Lh263</name>
</gene>
<evidence type="ECO:0000256" key="1">
    <source>
        <dbReference type="SAM" id="SignalP"/>
    </source>
</evidence>
<comment type="caution">
    <text evidence="2">The sequence shown here is derived from an EMBL/GenBank/DDBJ whole genome shotgun (WGS) entry which is preliminary data.</text>
</comment>
<dbReference type="OrthoDB" id="192158at2759"/>
<feature type="chain" id="PRO_5013232832" description="VWFA domain-containing protein" evidence="1">
    <location>
        <begin position="18"/>
        <end position="504"/>
    </location>
</feature>
<dbReference type="InParanoid" id="A0A1Z5JIL4"/>
<evidence type="ECO:0008006" key="4">
    <source>
        <dbReference type="Google" id="ProtNLM"/>
    </source>
</evidence>
<name>A0A1Z5JIL4_FISSO</name>
<keyword evidence="1" id="KW-0732">Signal</keyword>
<accession>A0A1Z5JIL4</accession>
<feature type="signal peptide" evidence="1">
    <location>
        <begin position="1"/>
        <end position="17"/>
    </location>
</feature>
<protein>
    <recommendedName>
        <fullName evidence="4">VWFA domain-containing protein</fullName>
    </recommendedName>
</protein>
<dbReference type="AlphaFoldDB" id="A0A1Z5JIL4"/>
<dbReference type="EMBL" id="BDSP01000074">
    <property type="protein sequence ID" value="GAX13844.1"/>
    <property type="molecule type" value="Genomic_DNA"/>
</dbReference>